<sequence length="490" mass="53605">MSSKELEVEPLQGGKKQVEGKFTGPLCLTTLAIVWGSFQFGYHIGCINAPGDMIKQWFGESHNNAFGKPIDQSTITFLWSTAVSIFGIGGMAGGLLSGWFADRFGRRGALLLNNIFAFIAAALMALCKMVDLYPLMIIGRLVIGFHSGLASGLVPMYLTEVSPINLRGTLGSIHQLFVTIAILVSQVLGLNFLFGTTSRWPWIFAMTVVPAILQLIMLPMCPESPKYSLVVKNQSDAAEAALKKLRGRDDVKDELEAIQEEATAAQNTPKVSMLDLFKGSLRWPMFIAIMMMLSQQLSGINAAMFYSNTIFKSAGLDDQQATYATIAMGSINVLMTVISVYLVDHPKFGRRLLHLIGLSVMFIASLLIVLALTMIKNGSKGTWSYLAIAFVLLFVIGFATGPGSIPWFFVSELFGSGARGPASSVAAMVNWTANFFVGLLFLPIEGALKQNAFFIFSGFLLVFIIFTWKFVPETKGKTVEQINAEFDKRK</sequence>
<dbReference type="Gene3D" id="1.20.1250.20">
    <property type="entry name" value="MFS general substrate transporter like domains"/>
    <property type="match status" value="1"/>
</dbReference>
<dbReference type="AlphaFoldDB" id="A0AAF3ETR9"/>
<feature type="transmembrane region" description="Helical" evidence="7">
    <location>
        <begin position="321"/>
        <end position="343"/>
    </location>
</feature>
<evidence type="ECO:0000313" key="10">
    <source>
        <dbReference type="WBParaSite" id="MBELARI_LOCUS17563"/>
    </source>
</evidence>
<keyword evidence="2 6" id="KW-0813">Transport</keyword>
<feature type="domain" description="Major facilitator superfamily (MFS) profile" evidence="8">
    <location>
        <begin position="29"/>
        <end position="475"/>
    </location>
</feature>
<feature type="transmembrane region" description="Helical" evidence="7">
    <location>
        <begin position="132"/>
        <end position="158"/>
    </location>
</feature>
<dbReference type="Pfam" id="PF00083">
    <property type="entry name" value="Sugar_tr"/>
    <property type="match status" value="1"/>
</dbReference>
<dbReference type="InterPro" id="IPR003663">
    <property type="entry name" value="Sugar/inositol_transpt"/>
</dbReference>
<feature type="transmembrane region" description="Helical" evidence="7">
    <location>
        <begin position="170"/>
        <end position="194"/>
    </location>
</feature>
<dbReference type="PANTHER" id="PTHR23503:SF8">
    <property type="entry name" value="FACILITATED GLUCOSE TRANSPORTER PROTEIN 1"/>
    <property type="match status" value="1"/>
</dbReference>
<evidence type="ECO:0000256" key="2">
    <source>
        <dbReference type="ARBA" id="ARBA00022448"/>
    </source>
</evidence>
<dbReference type="GO" id="GO:0016020">
    <property type="term" value="C:membrane"/>
    <property type="evidence" value="ECO:0007669"/>
    <property type="project" value="UniProtKB-SubCell"/>
</dbReference>
<dbReference type="PROSITE" id="PS00217">
    <property type="entry name" value="SUGAR_TRANSPORT_2"/>
    <property type="match status" value="1"/>
</dbReference>
<name>A0AAF3ETR9_9BILA</name>
<accession>A0AAF3ETR9</accession>
<keyword evidence="5 7" id="KW-0472">Membrane</keyword>
<dbReference type="Proteomes" id="UP000887575">
    <property type="component" value="Unassembled WGS sequence"/>
</dbReference>
<evidence type="ECO:0000313" key="9">
    <source>
        <dbReference type="Proteomes" id="UP000887575"/>
    </source>
</evidence>
<dbReference type="InterPro" id="IPR005828">
    <property type="entry name" value="MFS_sugar_transport-like"/>
</dbReference>
<proteinExistence type="inferred from homology"/>
<comment type="similarity">
    <text evidence="6">Belongs to the major facilitator superfamily. Sugar transporter (TC 2.A.1.1) family.</text>
</comment>
<dbReference type="GO" id="GO:0015149">
    <property type="term" value="F:hexose transmembrane transporter activity"/>
    <property type="evidence" value="ECO:0007669"/>
    <property type="project" value="TreeGrafter"/>
</dbReference>
<dbReference type="PRINTS" id="PR00171">
    <property type="entry name" value="SUGRTRNSPORT"/>
</dbReference>
<feature type="transmembrane region" description="Helical" evidence="7">
    <location>
        <begin position="422"/>
        <end position="444"/>
    </location>
</feature>
<evidence type="ECO:0000256" key="6">
    <source>
        <dbReference type="RuleBase" id="RU003346"/>
    </source>
</evidence>
<feature type="transmembrane region" description="Helical" evidence="7">
    <location>
        <begin position="108"/>
        <end position="126"/>
    </location>
</feature>
<keyword evidence="4 7" id="KW-1133">Transmembrane helix</keyword>
<evidence type="ECO:0000256" key="1">
    <source>
        <dbReference type="ARBA" id="ARBA00004141"/>
    </source>
</evidence>
<dbReference type="FunFam" id="1.20.1250.20:FF:000029">
    <property type="entry name" value="solute carrier family 2, facilitated glucose transporter member 4"/>
    <property type="match status" value="1"/>
</dbReference>
<reference evidence="10" key="1">
    <citation type="submission" date="2024-02" db="UniProtKB">
        <authorList>
            <consortium name="WormBaseParasite"/>
        </authorList>
    </citation>
    <scope>IDENTIFICATION</scope>
</reference>
<dbReference type="InterPro" id="IPR045263">
    <property type="entry name" value="GLUT"/>
</dbReference>
<dbReference type="NCBIfam" id="TIGR00879">
    <property type="entry name" value="SP"/>
    <property type="match status" value="1"/>
</dbReference>
<feature type="transmembrane region" description="Helical" evidence="7">
    <location>
        <begin position="387"/>
        <end position="410"/>
    </location>
</feature>
<evidence type="ECO:0000256" key="7">
    <source>
        <dbReference type="SAM" id="Phobius"/>
    </source>
</evidence>
<evidence type="ECO:0000259" key="8">
    <source>
        <dbReference type="PROSITE" id="PS50850"/>
    </source>
</evidence>
<dbReference type="WBParaSite" id="MBELARI_LOCUS17563">
    <property type="protein sequence ID" value="MBELARI_LOCUS17563"/>
    <property type="gene ID" value="MBELARI_LOCUS17563"/>
</dbReference>
<feature type="transmembrane region" description="Helical" evidence="7">
    <location>
        <begin position="200"/>
        <end position="218"/>
    </location>
</feature>
<dbReference type="InterPro" id="IPR020846">
    <property type="entry name" value="MFS_dom"/>
</dbReference>
<keyword evidence="3 7" id="KW-0812">Transmembrane</keyword>
<dbReference type="InterPro" id="IPR005829">
    <property type="entry name" value="Sugar_transporter_CS"/>
</dbReference>
<feature type="transmembrane region" description="Helical" evidence="7">
    <location>
        <begin position="355"/>
        <end position="375"/>
    </location>
</feature>
<organism evidence="9 10">
    <name type="scientific">Mesorhabditis belari</name>
    <dbReference type="NCBI Taxonomy" id="2138241"/>
    <lineage>
        <taxon>Eukaryota</taxon>
        <taxon>Metazoa</taxon>
        <taxon>Ecdysozoa</taxon>
        <taxon>Nematoda</taxon>
        <taxon>Chromadorea</taxon>
        <taxon>Rhabditida</taxon>
        <taxon>Rhabditina</taxon>
        <taxon>Rhabditomorpha</taxon>
        <taxon>Rhabditoidea</taxon>
        <taxon>Rhabditidae</taxon>
        <taxon>Mesorhabditinae</taxon>
        <taxon>Mesorhabditis</taxon>
    </lineage>
</organism>
<comment type="subcellular location">
    <subcellularLocation>
        <location evidence="1">Membrane</location>
        <topology evidence="1">Multi-pass membrane protein</topology>
    </subcellularLocation>
</comment>
<dbReference type="InterPro" id="IPR036259">
    <property type="entry name" value="MFS_trans_sf"/>
</dbReference>
<feature type="transmembrane region" description="Helical" evidence="7">
    <location>
        <begin position="450"/>
        <end position="471"/>
    </location>
</feature>
<feature type="transmembrane region" description="Helical" evidence="7">
    <location>
        <begin position="77"/>
        <end position="101"/>
    </location>
</feature>
<feature type="transmembrane region" description="Helical" evidence="7">
    <location>
        <begin position="283"/>
        <end position="306"/>
    </location>
</feature>
<evidence type="ECO:0000256" key="3">
    <source>
        <dbReference type="ARBA" id="ARBA00022692"/>
    </source>
</evidence>
<dbReference type="PANTHER" id="PTHR23503">
    <property type="entry name" value="SOLUTE CARRIER FAMILY 2"/>
    <property type="match status" value="1"/>
</dbReference>
<evidence type="ECO:0000256" key="4">
    <source>
        <dbReference type="ARBA" id="ARBA00022989"/>
    </source>
</evidence>
<dbReference type="SUPFAM" id="SSF103473">
    <property type="entry name" value="MFS general substrate transporter"/>
    <property type="match status" value="1"/>
</dbReference>
<protein>
    <submittedName>
        <fullName evidence="10">Major facilitator superfamily (MFS) profile domain-containing protein</fullName>
    </submittedName>
</protein>
<evidence type="ECO:0000256" key="5">
    <source>
        <dbReference type="ARBA" id="ARBA00023136"/>
    </source>
</evidence>
<dbReference type="PROSITE" id="PS50850">
    <property type="entry name" value="MFS"/>
    <property type="match status" value="1"/>
</dbReference>
<keyword evidence="9" id="KW-1185">Reference proteome</keyword>